<dbReference type="EMBL" id="CZBF01000003">
    <property type="protein sequence ID" value="CUP85488.1"/>
    <property type="molecule type" value="Genomic_DNA"/>
</dbReference>
<feature type="compositionally biased region" description="Basic and acidic residues" evidence="1">
    <location>
        <begin position="1"/>
        <end position="18"/>
    </location>
</feature>
<reference evidence="2 3" key="1">
    <citation type="submission" date="2015-09" db="EMBL/GenBank/DDBJ databases">
        <authorList>
            <consortium name="Pathogen Informatics"/>
        </authorList>
    </citation>
    <scope>NUCLEOTIDE SEQUENCE [LARGE SCALE GENOMIC DNA]</scope>
    <source>
        <strain evidence="2 3">2789STDY5834942</strain>
    </source>
</reference>
<sequence>MEKNIEHKVKPLTKKEQRVVSGGYAPTDSPIKPIDDNNGMPDFKTPSKEDFKFY</sequence>
<gene>
    <name evidence="2" type="ORF">ERS852554_02004</name>
</gene>
<accession>A0A174RQF2</accession>
<name>A0A174RQF2_BACUN</name>
<evidence type="ECO:0000313" key="2">
    <source>
        <dbReference type="EMBL" id="CUP85488.1"/>
    </source>
</evidence>
<evidence type="ECO:0000313" key="3">
    <source>
        <dbReference type="Proteomes" id="UP000095788"/>
    </source>
</evidence>
<evidence type="ECO:0000256" key="1">
    <source>
        <dbReference type="SAM" id="MobiDB-lite"/>
    </source>
</evidence>
<organism evidence="2 3">
    <name type="scientific">Bacteroides uniformis</name>
    <dbReference type="NCBI Taxonomy" id="820"/>
    <lineage>
        <taxon>Bacteria</taxon>
        <taxon>Pseudomonadati</taxon>
        <taxon>Bacteroidota</taxon>
        <taxon>Bacteroidia</taxon>
        <taxon>Bacteroidales</taxon>
        <taxon>Bacteroidaceae</taxon>
        <taxon>Bacteroides</taxon>
    </lineage>
</organism>
<feature type="compositionally biased region" description="Basic and acidic residues" evidence="1">
    <location>
        <begin position="45"/>
        <end position="54"/>
    </location>
</feature>
<feature type="region of interest" description="Disordered" evidence="1">
    <location>
        <begin position="1"/>
        <end position="54"/>
    </location>
</feature>
<dbReference type="RefSeq" id="WP_153881080.1">
    <property type="nucleotide sequence ID" value="NZ_CAKOCG010000004.1"/>
</dbReference>
<protein>
    <submittedName>
        <fullName evidence="2">Uncharacterized protein</fullName>
    </submittedName>
</protein>
<dbReference type="AlphaFoldDB" id="A0A174RQF2"/>
<proteinExistence type="predicted"/>
<dbReference type="Proteomes" id="UP000095788">
    <property type="component" value="Unassembled WGS sequence"/>
</dbReference>